<dbReference type="GO" id="GO:0046872">
    <property type="term" value="F:metal ion binding"/>
    <property type="evidence" value="ECO:0007669"/>
    <property type="project" value="UniProtKB-KW"/>
</dbReference>
<keyword evidence="12 15" id="KW-0472">Membrane</keyword>
<feature type="transmembrane region" description="Helical" evidence="15">
    <location>
        <begin position="65"/>
        <end position="82"/>
    </location>
</feature>
<evidence type="ECO:0000256" key="5">
    <source>
        <dbReference type="ARBA" id="ARBA00022466"/>
    </source>
</evidence>
<evidence type="ECO:0000256" key="8">
    <source>
        <dbReference type="ARBA" id="ARBA00022692"/>
    </source>
</evidence>
<name>A0A126V3Z1_9RHOB</name>
<evidence type="ECO:0000256" key="4">
    <source>
        <dbReference type="ARBA" id="ARBA00022448"/>
    </source>
</evidence>
<evidence type="ECO:0000256" key="9">
    <source>
        <dbReference type="ARBA" id="ARBA00022723"/>
    </source>
</evidence>
<accession>A0A126V3Z1</accession>
<feature type="transmembrane region" description="Helical" evidence="15">
    <location>
        <begin position="21"/>
        <end position="53"/>
    </location>
</feature>
<keyword evidence="7" id="KW-0997">Cell inner membrane</keyword>
<evidence type="ECO:0000313" key="17">
    <source>
        <dbReference type="Proteomes" id="UP000070371"/>
    </source>
</evidence>
<dbReference type="Pfam" id="PF02411">
    <property type="entry name" value="MerT"/>
    <property type="match status" value="1"/>
</dbReference>
<dbReference type="Gene3D" id="1.10.287.910">
    <property type="entry name" value="bacterial mercury transporter, merf"/>
    <property type="match status" value="1"/>
</dbReference>
<dbReference type="EMBL" id="CP014327">
    <property type="protein sequence ID" value="AML53051.1"/>
    <property type="molecule type" value="Genomic_DNA"/>
</dbReference>
<dbReference type="GO" id="GO:0005886">
    <property type="term" value="C:plasma membrane"/>
    <property type="evidence" value="ECO:0007669"/>
    <property type="project" value="UniProtKB-SubCell"/>
</dbReference>
<evidence type="ECO:0000256" key="11">
    <source>
        <dbReference type="ARBA" id="ARBA00022989"/>
    </source>
</evidence>
<proteinExistence type="inferred from homology"/>
<gene>
    <name evidence="16" type="ORF">RC74_18905</name>
</gene>
<evidence type="ECO:0000256" key="3">
    <source>
        <dbReference type="ARBA" id="ARBA00017053"/>
    </source>
</evidence>
<organism evidence="16 17">
    <name type="scientific">Falsihalocynthiibacter arcticus</name>
    <dbReference type="NCBI Taxonomy" id="1579316"/>
    <lineage>
        <taxon>Bacteria</taxon>
        <taxon>Pseudomonadati</taxon>
        <taxon>Pseudomonadota</taxon>
        <taxon>Alphaproteobacteria</taxon>
        <taxon>Rhodobacterales</taxon>
        <taxon>Roseobacteraceae</taxon>
        <taxon>Falsihalocynthiibacter</taxon>
    </lineage>
</organism>
<evidence type="ECO:0000256" key="12">
    <source>
        <dbReference type="ARBA" id="ARBA00023136"/>
    </source>
</evidence>
<dbReference type="InterPro" id="IPR003457">
    <property type="entry name" value="Transprt_MerT"/>
</dbReference>
<dbReference type="RefSeq" id="WP_039003453.1">
    <property type="nucleotide sequence ID" value="NZ_CP014327.1"/>
</dbReference>
<dbReference type="STRING" id="1579316.RC74_18905"/>
<keyword evidence="10" id="KW-0476">Mercury</keyword>
<dbReference type="AlphaFoldDB" id="A0A126V3Z1"/>
<dbReference type="Proteomes" id="UP000070371">
    <property type="component" value="Chromosome"/>
</dbReference>
<keyword evidence="17" id="KW-1185">Reference proteome</keyword>
<evidence type="ECO:0000256" key="13">
    <source>
        <dbReference type="ARBA" id="ARBA00030934"/>
    </source>
</evidence>
<evidence type="ECO:0000256" key="15">
    <source>
        <dbReference type="SAM" id="Phobius"/>
    </source>
</evidence>
<reference evidence="16 17" key="1">
    <citation type="submission" date="2016-02" db="EMBL/GenBank/DDBJ databases">
        <title>Complete genome sequence of Halocynthiibacter arcticus PAMC 20958t from arctic marine sediment.</title>
        <authorList>
            <person name="Lee Y.M."/>
            <person name="Baek K."/>
            <person name="Lee H.K."/>
            <person name="Shin S.C."/>
        </authorList>
    </citation>
    <scope>NUCLEOTIDE SEQUENCE [LARGE SCALE GENOMIC DNA]</scope>
    <source>
        <strain evidence="16">PAMC 20958</strain>
    </source>
</reference>
<evidence type="ECO:0000313" key="16">
    <source>
        <dbReference type="EMBL" id="AML53051.1"/>
    </source>
</evidence>
<comment type="function">
    <text evidence="14">Involved in mercury resistance. Probably transfers a mercuric ion from the periplasmic Hg(2+)-binding protein MerP to the cytoplasmic mercuric reductase MerA.</text>
</comment>
<sequence>MTDTIDADLNQSDPDSRKARMIAAGGILGALAASTCCIVPLILFSLGISGAWIGNLTALEPYKPIFIVTTLGFLGYGYWMVYRKPKACAEGDTCARPLPNRLVKSALWASTFLIVIALFWNWIAPVVAPILLGL</sequence>
<comment type="similarity">
    <text evidence="2">Belongs to the MerT family.</text>
</comment>
<protein>
    <recommendedName>
        <fullName evidence="3">Mercuric transport protein MerT</fullName>
    </recommendedName>
    <alternativeName>
        <fullName evidence="13">Mercury ion transport protein</fullName>
    </alternativeName>
</protein>
<evidence type="ECO:0000256" key="14">
    <source>
        <dbReference type="ARBA" id="ARBA00045720"/>
    </source>
</evidence>
<keyword evidence="6" id="KW-1003">Cell membrane</keyword>
<evidence type="ECO:0000256" key="7">
    <source>
        <dbReference type="ARBA" id="ARBA00022519"/>
    </source>
</evidence>
<evidence type="ECO:0000256" key="6">
    <source>
        <dbReference type="ARBA" id="ARBA00022475"/>
    </source>
</evidence>
<keyword evidence="9" id="KW-0479">Metal-binding</keyword>
<dbReference type="OrthoDB" id="9813737at2"/>
<feature type="transmembrane region" description="Helical" evidence="15">
    <location>
        <begin position="106"/>
        <end position="132"/>
    </location>
</feature>
<keyword evidence="11 15" id="KW-1133">Transmembrane helix</keyword>
<evidence type="ECO:0000256" key="2">
    <source>
        <dbReference type="ARBA" id="ARBA00008224"/>
    </source>
</evidence>
<keyword evidence="5" id="KW-0475">Mercuric resistance</keyword>
<keyword evidence="4" id="KW-0813">Transport</keyword>
<dbReference type="KEGG" id="hat:RC74_18905"/>
<keyword evidence="8 15" id="KW-0812">Transmembrane</keyword>
<comment type="subcellular location">
    <subcellularLocation>
        <location evidence="1">Cell inner membrane</location>
        <topology evidence="1">Multi-pass membrane protein</topology>
    </subcellularLocation>
</comment>
<evidence type="ECO:0000256" key="1">
    <source>
        <dbReference type="ARBA" id="ARBA00004429"/>
    </source>
</evidence>
<dbReference type="GO" id="GO:0015097">
    <property type="term" value="F:mercury ion transmembrane transporter activity"/>
    <property type="evidence" value="ECO:0007669"/>
    <property type="project" value="InterPro"/>
</dbReference>
<evidence type="ECO:0000256" key="10">
    <source>
        <dbReference type="ARBA" id="ARBA00022914"/>
    </source>
</evidence>